<organism evidence="2 3">
    <name type="scientific">Methanothermobacter tenebrarum</name>
    <dbReference type="NCBI Taxonomy" id="680118"/>
    <lineage>
        <taxon>Archaea</taxon>
        <taxon>Methanobacteriati</taxon>
        <taxon>Methanobacteriota</taxon>
        <taxon>Methanomada group</taxon>
        <taxon>Methanobacteria</taxon>
        <taxon>Methanobacteriales</taxon>
        <taxon>Methanobacteriaceae</taxon>
        <taxon>Methanothermobacter</taxon>
    </lineage>
</organism>
<gene>
    <name evidence="2" type="ORF">DPC56_07440</name>
</gene>
<feature type="transmembrane region" description="Helical" evidence="1">
    <location>
        <begin position="101"/>
        <end position="119"/>
    </location>
</feature>
<dbReference type="EMBL" id="QLOE01000011">
    <property type="protein sequence ID" value="RAO78579.1"/>
    <property type="molecule type" value="Genomic_DNA"/>
</dbReference>
<feature type="transmembrane region" description="Helical" evidence="1">
    <location>
        <begin position="179"/>
        <end position="205"/>
    </location>
</feature>
<evidence type="ECO:0000256" key="1">
    <source>
        <dbReference type="SAM" id="Phobius"/>
    </source>
</evidence>
<feature type="transmembrane region" description="Helical" evidence="1">
    <location>
        <begin position="225"/>
        <end position="242"/>
    </location>
</feature>
<name>A0A328P942_9EURY</name>
<keyword evidence="1" id="KW-1133">Transmembrane helix</keyword>
<sequence length="514" mass="58001">MRRILEWYHPLDKNKLAYIIPSLVIFIICLWTTLNYKWPLGWDIFYHIHLAQIYMSKGFTFFDPLYNVPGGRLINYPPLFHLLLAFFSLISGWSPFEIARIMQPFFAAFIVLSITIIGARFYNRLAGVFAGILLISAFIATRIILPLPENMALIFLPVSIYFYYKSIKIPRLKFACASGALMGIIALIHPAATLCLFISITFITFSLLVAALKGGINLKTVISDYGIFILTGFIIASVWWLPSLYLKSLGASGGVATALPISVRTSILNYPKALGYLVCGFAIIGLARAHKGFGLRDLFIISWIFSMFLLSKAYYFGINVISYRVLIYILLPLSILAGSGLEFAFRAFREMNKSAASVFLILIFSFSLFQGVANFSSSKIADFGVLTAYGKVSIAPPTEGEVELAEWFEEEADKPKVASFSNYYTGIFIMAYSRQPVNPLLEHSQGIPREDELRKDSIGYLVYDKRLRMYDNLPFACSKNLLYYNPNMVNLSDLGCDYLEKVYENEEFVVYAVI</sequence>
<reference evidence="2 3" key="1">
    <citation type="submission" date="2018-06" db="EMBL/GenBank/DDBJ databases">
        <title>Draft genome sequence of hyperthermophilic methanogen Methanothermobacter tenebrarum sp. MCM-B 1447.</title>
        <authorList>
            <person name="Pore S.D."/>
            <person name="Dagar S."/>
            <person name="Dhakephalkar P.K."/>
        </authorList>
    </citation>
    <scope>NUCLEOTIDE SEQUENCE [LARGE SCALE GENOMIC DNA]</scope>
    <source>
        <strain evidence="2 3">MCM B 1447</strain>
    </source>
</reference>
<feature type="transmembrane region" description="Helical" evidence="1">
    <location>
        <begin position="321"/>
        <end position="343"/>
    </location>
</feature>
<accession>A0A328P942</accession>
<keyword evidence="3" id="KW-1185">Reference proteome</keyword>
<protein>
    <recommendedName>
        <fullName evidence="4">Glycosyltransferase RgtA/B/C/D-like domain-containing protein</fullName>
    </recommendedName>
</protein>
<feature type="transmembrane region" description="Helical" evidence="1">
    <location>
        <begin position="355"/>
        <end position="373"/>
    </location>
</feature>
<evidence type="ECO:0000313" key="3">
    <source>
        <dbReference type="Proteomes" id="UP000249782"/>
    </source>
</evidence>
<proteinExistence type="predicted"/>
<dbReference type="OrthoDB" id="71268at2157"/>
<dbReference type="AlphaFoldDB" id="A0A328P942"/>
<feature type="transmembrane region" description="Helical" evidence="1">
    <location>
        <begin position="273"/>
        <end position="290"/>
    </location>
</feature>
<comment type="caution">
    <text evidence="2">The sequence shown here is derived from an EMBL/GenBank/DDBJ whole genome shotgun (WGS) entry which is preliminary data.</text>
</comment>
<dbReference type="Proteomes" id="UP000249782">
    <property type="component" value="Unassembled WGS sequence"/>
</dbReference>
<evidence type="ECO:0000313" key="2">
    <source>
        <dbReference type="EMBL" id="RAO78579.1"/>
    </source>
</evidence>
<keyword evidence="1" id="KW-0472">Membrane</keyword>
<feature type="transmembrane region" description="Helical" evidence="1">
    <location>
        <begin position="297"/>
        <end position="315"/>
    </location>
</feature>
<feature type="transmembrane region" description="Helical" evidence="1">
    <location>
        <begin position="74"/>
        <end position="95"/>
    </location>
</feature>
<keyword evidence="1" id="KW-0812">Transmembrane</keyword>
<feature type="transmembrane region" description="Helical" evidence="1">
    <location>
        <begin position="16"/>
        <end position="38"/>
    </location>
</feature>
<evidence type="ECO:0008006" key="4">
    <source>
        <dbReference type="Google" id="ProtNLM"/>
    </source>
</evidence>
<feature type="transmembrane region" description="Helical" evidence="1">
    <location>
        <begin position="126"/>
        <end position="145"/>
    </location>
</feature>
<feature type="transmembrane region" description="Helical" evidence="1">
    <location>
        <begin position="44"/>
        <end position="62"/>
    </location>
</feature>